<accession>Q8EX14</accession>
<dbReference type="STRING" id="272633.gene:10731127"/>
<dbReference type="InParanoid" id="Q8EX14"/>
<dbReference type="eggNOG" id="ENOG5031ZM4">
    <property type="taxonomic scope" value="Bacteria"/>
</dbReference>
<evidence type="ECO:0008006" key="3">
    <source>
        <dbReference type="Google" id="ProtNLM"/>
    </source>
</evidence>
<name>Q8EX14_MALP2</name>
<gene>
    <name evidence="1" type="ordered locus">MYPE360</name>
</gene>
<protein>
    <recommendedName>
        <fullName evidence="3">Single-stranded DNA-binding protein</fullName>
    </recommendedName>
</protein>
<dbReference type="AlphaFoldDB" id="Q8EX14"/>
<dbReference type="Proteomes" id="UP000002522">
    <property type="component" value="Chromosome"/>
</dbReference>
<keyword evidence="2" id="KW-1185">Reference proteome</keyword>
<reference evidence="1 2" key="1">
    <citation type="journal article" date="2002" name="Nucleic Acids Res.">
        <title>The complete genomic sequence of Mycoplasma penetrans, an intracellular bacterial pathogen in humans.</title>
        <authorList>
            <person name="Sasaki Y."/>
            <person name="Ishikawa J."/>
            <person name="Yamashita A."/>
            <person name="Oshima K."/>
            <person name="Kenri T."/>
            <person name="Furuya K."/>
            <person name="Yoshino C."/>
            <person name="Horino A."/>
            <person name="Shiba T."/>
            <person name="Sasaki T."/>
            <person name="Hattori M."/>
        </authorList>
    </citation>
    <scope>NUCLEOTIDE SEQUENCE [LARGE SCALE GENOMIC DNA]</scope>
    <source>
        <strain evidence="1 2">HF-2</strain>
    </source>
</reference>
<dbReference type="RefSeq" id="WP_011076862.1">
    <property type="nucleotide sequence ID" value="NC_004432.1"/>
</dbReference>
<dbReference type="KEGG" id="mpe:MYPE360"/>
<dbReference type="HOGENOM" id="CLU_2465747_0_0_14"/>
<dbReference type="EMBL" id="BA000026">
    <property type="protein sequence ID" value="BAC43826.1"/>
    <property type="molecule type" value="Genomic_DNA"/>
</dbReference>
<proteinExistence type="predicted"/>
<organism evidence="1 2">
    <name type="scientific">Malacoplasma penetrans (strain HF-2)</name>
    <name type="common">Mycoplasma penetrans</name>
    <dbReference type="NCBI Taxonomy" id="272633"/>
    <lineage>
        <taxon>Bacteria</taxon>
        <taxon>Bacillati</taxon>
        <taxon>Mycoplasmatota</taxon>
        <taxon>Mycoplasmoidales</taxon>
        <taxon>Mycoplasmoidaceae</taxon>
        <taxon>Malacoplasma</taxon>
    </lineage>
</organism>
<evidence type="ECO:0000313" key="2">
    <source>
        <dbReference type="Proteomes" id="UP000002522"/>
    </source>
</evidence>
<sequence length="88" mass="9875">MNLIAMIGTVDKVRRDDQTSIVTLKVEKPFFDSTNENDFFDTIDVNVNSALFSQDLSLINSGVLLGLKGRLRNDNQSLKVVAEKIQIF</sequence>
<evidence type="ECO:0000313" key="1">
    <source>
        <dbReference type="EMBL" id="BAC43826.1"/>
    </source>
</evidence>